<evidence type="ECO:0000256" key="1">
    <source>
        <dbReference type="SAM" id="MobiDB-lite"/>
    </source>
</evidence>
<feature type="signal peptide" evidence="2">
    <location>
        <begin position="1"/>
        <end position="23"/>
    </location>
</feature>
<protein>
    <submittedName>
        <fullName evidence="4">Uncharacterized protein</fullName>
    </submittedName>
</protein>
<reference evidence="4" key="1">
    <citation type="submission" date="2017-02" db="UniProtKB">
        <authorList>
            <consortium name="WormBaseParasite"/>
        </authorList>
    </citation>
    <scope>IDENTIFICATION</scope>
</reference>
<name>A0A0N5BC91_STREA</name>
<evidence type="ECO:0000313" key="4">
    <source>
        <dbReference type="WBParaSite" id="SPAL_0000363900.1"/>
    </source>
</evidence>
<keyword evidence="3" id="KW-1185">Reference proteome</keyword>
<organism evidence="3 4">
    <name type="scientific">Strongyloides papillosus</name>
    <name type="common">Intestinal threadworm</name>
    <dbReference type="NCBI Taxonomy" id="174720"/>
    <lineage>
        <taxon>Eukaryota</taxon>
        <taxon>Metazoa</taxon>
        <taxon>Ecdysozoa</taxon>
        <taxon>Nematoda</taxon>
        <taxon>Chromadorea</taxon>
        <taxon>Rhabditida</taxon>
        <taxon>Tylenchina</taxon>
        <taxon>Panagrolaimomorpha</taxon>
        <taxon>Strongyloidoidea</taxon>
        <taxon>Strongyloididae</taxon>
        <taxon>Strongyloides</taxon>
    </lineage>
</organism>
<feature type="compositionally biased region" description="Basic residues" evidence="1">
    <location>
        <begin position="117"/>
        <end position="128"/>
    </location>
</feature>
<evidence type="ECO:0000256" key="2">
    <source>
        <dbReference type="SAM" id="SignalP"/>
    </source>
</evidence>
<dbReference type="Proteomes" id="UP000046392">
    <property type="component" value="Unplaced"/>
</dbReference>
<evidence type="ECO:0000313" key="3">
    <source>
        <dbReference type="Proteomes" id="UP000046392"/>
    </source>
</evidence>
<dbReference type="AlphaFoldDB" id="A0A0N5BC91"/>
<accession>A0A0N5BC91</accession>
<feature type="chain" id="PRO_5005894069" evidence="2">
    <location>
        <begin position="24"/>
        <end position="161"/>
    </location>
</feature>
<feature type="region of interest" description="Disordered" evidence="1">
    <location>
        <begin position="109"/>
        <end position="135"/>
    </location>
</feature>
<feature type="compositionally biased region" description="Basic residues" evidence="1">
    <location>
        <begin position="35"/>
        <end position="51"/>
    </location>
</feature>
<dbReference type="WBParaSite" id="SPAL_0000363900.1">
    <property type="protein sequence ID" value="SPAL_0000363900.1"/>
    <property type="gene ID" value="SPAL_0000363900"/>
</dbReference>
<proteinExistence type="predicted"/>
<feature type="region of interest" description="Disordered" evidence="1">
    <location>
        <begin position="28"/>
        <end position="79"/>
    </location>
</feature>
<keyword evidence="2" id="KW-0732">Signal</keyword>
<sequence length="161" mass="18674">MIFSNHIKLYILLFISLVELVKFTLPSDNETLPKKGSRKSKPKKKHSLSRRKSNDRNSNTRDLSPGQRRRSEKLDRQLSVNSSKIISDLYKTRDESNRKNSERKLSELVRKLSLSSSHRKSGGSKRRSNPNIGYLSLPKPIRRLSPPCRRGRSPRYWNCIG</sequence>